<keyword evidence="1" id="KW-0812">Transmembrane</keyword>
<feature type="transmembrane region" description="Helical" evidence="1">
    <location>
        <begin position="169"/>
        <end position="186"/>
    </location>
</feature>
<reference evidence="3 4" key="1">
    <citation type="submission" date="2020-08" db="EMBL/GenBank/DDBJ databases">
        <title>The genome sequence of type strain Novosphingobium flavum NBRC 111647.</title>
        <authorList>
            <person name="Liu Y."/>
        </authorList>
    </citation>
    <scope>NUCLEOTIDE SEQUENCE [LARGE SCALE GENOMIC DNA]</scope>
    <source>
        <strain evidence="3 4">NBRC 111647</strain>
    </source>
</reference>
<protein>
    <submittedName>
        <fullName evidence="3">Uncharacterized protein</fullName>
    </submittedName>
</protein>
<sequence>MRNLLILGGALALCLLAAFAYPGGTDYGEDIVTLRNVSSLLFSILAGFFVAFLLNRFATIRSLLTRESTMLMQLYKLAQAFGPDFAGAVANRIDTYLIVRFDEENYFRFTARGRDALFSIFDDLAALPPLDNQNITSMHRNFVTTLREAISLRRETIVTGTITVSRMQWCPLLMLAVILVTSLFYLKSGSTVSSVLTAILAFAIFLILFVIKDLSDLNLGGEFLKFETMERVFEFIGKQRYYPAAQLRSGVVPDDVTHLRLGVGPGHRYSEKIVNVSLEDACRLARDHPG</sequence>
<dbReference type="Pfam" id="PF14023">
    <property type="entry name" value="Bestrophin-like"/>
    <property type="match status" value="1"/>
</dbReference>
<dbReference type="Proteomes" id="UP000566813">
    <property type="component" value="Unassembled WGS sequence"/>
</dbReference>
<name>A0A7X1KK95_9SPHN</name>
<dbReference type="InterPro" id="IPR025333">
    <property type="entry name" value="DUF4239"/>
</dbReference>
<dbReference type="EMBL" id="JACLAW010000001">
    <property type="protein sequence ID" value="MBC2664048.1"/>
    <property type="molecule type" value="Genomic_DNA"/>
</dbReference>
<organism evidence="3 4">
    <name type="scientific">Novosphingobium flavum</name>
    <dbReference type="NCBI Taxonomy" id="1778672"/>
    <lineage>
        <taxon>Bacteria</taxon>
        <taxon>Pseudomonadati</taxon>
        <taxon>Pseudomonadota</taxon>
        <taxon>Alphaproteobacteria</taxon>
        <taxon>Sphingomonadales</taxon>
        <taxon>Sphingomonadaceae</taxon>
        <taxon>Novosphingobium</taxon>
    </lineage>
</organism>
<comment type="caution">
    <text evidence="3">The sequence shown here is derived from an EMBL/GenBank/DDBJ whole genome shotgun (WGS) entry which is preliminary data.</text>
</comment>
<evidence type="ECO:0000313" key="3">
    <source>
        <dbReference type="EMBL" id="MBC2664048.1"/>
    </source>
</evidence>
<feature type="chain" id="PRO_5031324143" evidence="2">
    <location>
        <begin position="21"/>
        <end position="290"/>
    </location>
</feature>
<proteinExistence type="predicted"/>
<keyword evidence="1" id="KW-0472">Membrane</keyword>
<feature type="transmembrane region" description="Helical" evidence="1">
    <location>
        <begin position="36"/>
        <end position="54"/>
    </location>
</feature>
<feature type="transmembrane region" description="Helical" evidence="1">
    <location>
        <begin position="192"/>
        <end position="211"/>
    </location>
</feature>
<evidence type="ECO:0000256" key="2">
    <source>
        <dbReference type="SAM" id="SignalP"/>
    </source>
</evidence>
<keyword evidence="4" id="KW-1185">Reference proteome</keyword>
<evidence type="ECO:0000256" key="1">
    <source>
        <dbReference type="SAM" id="Phobius"/>
    </source>
</evidence>
<evidence type="ECO:0000313" key="4">
    <source>
        <dbReference type="Proteomes" id="UP000566813"/>
    </source>
</evidence>
<accession>A0A7X1KK95</accession>
<keyword evidence="2" id="KW-0732">Signal</keyword>
<dbReference type="AlphaFoldDB" id="A0A7X1KK95"/>
<gene>
    <name evidence="3" type="ORF">H7F51_00800</name>
</gene>
<dbReference type="RefSeq" id="WP_185662303.1">
    <property type="nucleotide sequence ID" value="NZ_JACLAW010000001.1"/>
</dbReference>
<feature type="signal peptide" evidence="2">
    <location>
        <begin position="1"/>
        <end position="20"/>
    </location>
</feature>
<keyword evidence="1" id="KW-1133">Transmembrane helix</keyword>